<dbReference type="KEGG" id="pce:PECL_1464"/>
<dbReference type="PRINTS" id="PR00727">
    <property type="entry name" value="LEADERPTASE"/>
</dbReference>
<dbReference type="InterPro" id="IPR019533">
    <property type="entry name" value="Peptidase_S26"/>
</dbReference>
<evidence type="ECO:0000256" key="7">
    <source>
        <dbReference type="RuleBase" id="RU362042"/>
    </source>
</evidence>
<dbReference type="Pfam" id="PF10502">
    <property type="entry name" value="Peptidase_S26"/>
    <property type="match status" value="1"/>
</dbReference>
<dbReference type="eggNOG" id="COG0681">
    <property type="taxonomic scope" value="Bacteria"/>
</dbReference>
<evidence type="ECO:0000256" key="3">
    <source>
        <dbReference type="ARBA" id="ARBA00009370"/>
    </source>
</evidence>
<sequence>MSKTTGFIKDFIVPILIGLLVAFVVKTYLFSFAKVDGASMNPNLHTGEYVPILKFEKPHHDSVIVFNASGVDPRAVGQKDFYVKRVIGMPGDKINYKSNGELFINGKEVSQSFISKDQQQFGTLAPINMNDGFNLKQLSAQNKWQPSQTTVPKNSYFVMGDNRQISNDSRYWGFVPASKISGVVKLPFWDSHKDKINK</sequence>
<keyword evidence="5 7" id="KW-0378">Hydrolase</keyword>
<dbReference type="PANTHER" id="PTHR43390">
    <property type="entry name" value="SIGNAL PEPTIDASE I"/>
    <property type="match status" value="1"/>
</dbReference>
<organism evidence="9 10">
    <name type="scientific">Pediococcus claussenii (strain ATCC BAA-344 / DSM 14800 / JCM 18046 / KCTC 3811 / LMG 21948 / P06)</name>
    <dbReference type="NCBI Taxonomy" id="701521"/>
    <lineage>
        <taxon>Bacteria</taxon>
        <taxon>Bacillati</taxon>
        <taxon>Bacillota</taxon>
        <taxon>Bacilli</taxon>
        <taxon>Lactobacillales</taxon>
        <taxon>Lactobacillaceae</taxon>
        <taxon>Pediococcus</taxon>
    </lineage>
</organism>
<evidence type="ECO:0000256" key="5">
    <source>
        <dbReference type="ARBA" id="ARBA00022801"/>
    </source>
</evidence>
<dbReference type="Gene3D" id="2.10.109.10">
    <property type="entry name" value="Umud Fragment, subunit A"/>
    <property type="match status" value="1"/>
</dbReference>
<feature type="active site" evidence="6">
    <location>
        <position position="39"/>
    </location>
</feature>
<dbReference type="AlphaFoldDB" id="G8PF09"/>
<evidence type="ECO:0000256" key="6">
    <source>
        <dbReference type="PIRSR" id="PIRSR600223-1"/>
    </source>
</evidence>
<comment type="catalytic activity">
    <reaction evidence="1 7">
        <text>Cleavage of hydrophobic, N-terminal signal or leader sequences from secreted and periplasmic proteins.</text>
        <dbReference type="EC" id="3.4.21.89"/>
    </reaction>
</comment>
<dbReference type="CDD" id="cd06530">
    <property type="entry name" value="S26_SPase_I"/>
    <property type="match status" value="1"/>
</dbReference>
<dbReference type="InterPro" id="IPR019757">
    <property type="entry name" value="Pept_S26A_signal_pept_1_Lys-AS"/>
</dbReference>
<reference evidence="9 10" key="1">
    <citation type="journal article" date="2012" name="J. Bacteriol.">
        <title>Complete Genome Sequence of the Beer Spoilage Organism Pediococcus claussenii ATCC BAA-344T.</title>
        <authorList>
            <person name="Pittet V."/>
            <person name="Abegunde T."/>
            <person name="Marfleet T."/>
            <person name="Haakensen M."/>
            <person name="Morrow K."/>
            <person name="Jayaprakash T."/>
            <person name="Schroeder K."/>
            <person name="Trost B."/>
            <person name="Byrns S."/>
            <person name="Bergsveinson J."/>
            <person name="Kusalik A."/>
            <person name="Ziola B."/>
        </authorList>
    </citation>
    <scope>NUCLEOTIDE SEQUENCE [LARGE SCALE GENOMIC DNA]</scope>
    <source>
        <strain evidence="9 10">ATCC BAA-344</strain>
    </source>
</reference>
<evidence type="ECO:0000256" key="1">
    <source>
        <dbReference type="ARBA" id="ARBA00000677"/>
    </source>
</evidence>
<evidence type="ECO:0000313" key="9">
    <source>
        <dbReference type="EMBL" id="AEV95688.1"/>
    </source>
</evidence>
<proteinExistence type="inferred from homology"/>
<gene>
    <name evidence="9" type="primary">lepB</name>
    <name evidence="9" type="ordered locus">PECL_1464</name>
</gene>
<evidence type="ECO:0000313" key="10">
    <source>
        <dbReference type="Proteomes" id="UP000005444"/>
    </source>
</evidence>
<keyword evidence="7" id="KW-0812">Transmembrane</keyword>
<keyword evidence="10" id="KW-1185">Reference proteome</keyword>
<dbReference type="SUPFAM" id="SSF51306">
    <property type="entry name" value="LexA/Signal peptidase"/>
    <property type="match status" value="1"/>
</dbReference>
<feature type="domain" description="Peptidase S26" evidence="8">
    <location>
        <begin position="9"/>
        <end position="189"/>
    </location>
</feature>
<dbReference type="InterPro" id="IPR000223">
    <property type="entry name" value="Pept_S26A_signal_pept_1"/>
</dbReference>
<feature type="transmembrane region" description="Helical" evidence="7">
    <location>
        <begin position="12"/>
        <end position="33"/>
    </location>
</feature>
<dbReference type="GO" id="GO:0004252">
    <property type="term" value="F:serine-type endopeptidase activity"/>
    <property type="evidence" value="ECO:0007669"/>
    <property type="project" value="InterPro"/>
</dbReference>
<dbReference type="GO" id="GO:0006465">
    <property type="term" value="P:signal peptide processing"/>
    <property type="evidence" value="ECO:0007669"/>
    <property type="project" value="InterPro"/>
</dbReference>
<keyword evidence="7" id="KW-0645">Protease</keyword>
<dbReference type="Proteomes" id="UP000005444">
    <property type="component" value="Chromosome"/>
</dbReference>
<evidence type="ECO:0000259" key="8">
    <source>
        <dbReference type="Pfam" id="PF10502"/>
    </source>
</evidence>
<evidence type="ECO:0000256" key="2">
    <source>
        <dbReference type="ARBA" id="ARBA00004401"/>
    </source>
</evidence>
<dbReference type="NCBIfam" id="TIGR02227">
    <property type="entry name" value="sigpep_I_bact"/>
    <property type="match status" value="1"/>
</dbReference>
<feature type="active site" evidence="6">
    <location>
        <position position="84"/>
    </location>
</feature>
<dbReference type="PROSITE" id="PS00761">
    <property type="entry name" value="SPASE_I_3"/>
    <property type="match status" value="1"/>
</dbReference>
<dbReference type="STRING" id="701521.PECL_1464"/>
<dbReference type="RefSeq" id="WP_014215882.1">
    <property type="nucleotide sequence ID" value="NC_016605.1"/>
</dbReference>
<dbReference type="PANTHER" id="PTHR43390:SF1">
    <property type="entry name" value="CHLOROPLAST PROCESSING PEPTIDASE"/>
    <property type="match status" value="1"/>
</dbReference>
<comment type="subcellular location">
    <subcellularLocation>
        <location evidence="2">Cell membrane</location>
        <topology evidence="2">Single-pass type II membrane protein</topology>
    </subcellularLocation>
    <subcellularLocation>
        <location evidence="7">Membrane</location>
        <topology evidence="7">Single-pass type II membrane protein</topology>
    </subcellularLocation>
</comment>
<dbReference type="EMBL" id="CP003137">
    <property type="protein sequence ID" value="AEV95688.1"/>
    <property type="molecule type" value="Genomic_DNA"/>
</dbReference>
<dbReference type="InterPro" id="IPR036286">
    <property type="entry name" value="LexA/Signal_pep-like_sf"/>
</dbReference>
<dbReference type="EC" id="3.4.21.89" evidence="4 7"/>
<keyword evidence="7" id="KW-1133">Transmembrane helix</keyword>
<dbReference type="InterPro" id="IPR019758">
    <property type="entry name" value="Pept_S26A_signal_pept_1_CS"/>
</dbReference>
<dbReference type="GO" id="GO:0009003">
    <property type="term" value="F:signal peptidase activity"/>
    <property type="evidence" value="ECO:0007669"/>
    <property type="project" value="UniProtKB-EC"/>
</dbReference>
<protein>
    <recommendedName>
        <fullName evidence="4 7">Signal peptidase I</fullName>
        <ecNumber evidence="4 7">3.4.21.89</ecNumber>
    </recommendedName>
</protein>
<dbReference type="PATRIC" id="fig|701521.8.peg.1368"/>
<name>G8PF09_PEDCP</name>
<evidence type="ECO:0000256" key="4">
    <source>
        <dbReference type="ARBA" id="ARBA00013208"/>
    </source>
</evidence>
<dbReference type="HOGENOM" id="CLU_028723_5_0_9"/>
<comment type="similarity">
    <text evidence="3 7">Belongs to the peptidase S26 family.</text>
</comment>
<dbReference type="GO" id="GO:0005886">
    <property type="term" value="C:plasma membrane"/>
    <property type="evidence" value="ECO:0007669"/>
    <property type="project" value="UniProtKB-SubCell"/>
</dbReference>
<accession>G8PF09</accession>
<keyword evidence="7" id="KW-0472">Membrane</keyword>
<dbReference type="PROSITE" id="PS00760">
    <property type="entry name" value="SPASE_I_2"/>
    <property type="match status" value="1"/>
</dbReference>